<sequence>MDYIKILLLIYLVLRIINFLPCQKFPLNNPYKNTIVILLLILLVAHDPVMCLLVIVSILVNVSNQHTENSVINIYKDDIENIKSTFTQKKQKKQEEQTKVVTKQQEKTKNDECVPEFIISKKMLDNAQNNIVDNANVHKFPNEIQEEHVNIQGIFEDVSGYNV</sequence>
<name>A0A7L9AYT0_POV01</name>
<keyword evidence="1" id="KW-1133">Transmembrane helix</keyword>
<feature type="transmembrane region" description="Helical" evidence="1">
    <location>
        <begin position="35"/>
        <end position="60"/>
    </location>
</feature>
<keyword evidence="1" id="KW-0472">Membrane</keyword>
<organismHost>
    <name type="scientific">Pyramimonas plurioculata</name>
    <dbReference type="NCBI Taxonomy" id="36893"/>
</organismHost>
<accession>A0A7L9AYT0</accession>
<keyword evidence="1" id="KW-0812">Transmembrane</keyword>
<organism evidence="2">
    <name type="scientific">Pyramimonas orientalis virus</name>
    <name type="common">PoV01</name>
    <dbReference type="NCBI Taxonomy" id="455367"/>
    <lineage>
        <taxon>Viruses</taxon>
        <taxon>Varidnaviria</taxon>
        <taxon>Bamfordvirae</taxon>
        <taxon>Nucleocytoviricota</taxon>
        <taxon>Megaviricetes</taxon>
        <taxon>Imitervirales</taxon>
        <taxon>Allomimiviridae</taxon>
        <taxon>Heliosvirus</taxon>
        <taxon>Heliosvirus raunefjordenense</taxon>
    </lineage>
</organism>
<evidence type="ECO:0000313" key="2">
    <source>
        <dbReference type="EMBL" id="QOI90420.1"/>
    </source>
</evidence>
<gene>
    <name evidence="2" type="ORF">HWQ62_00284</name>
</gene>
<dbReference type="EMBL" id="MT663537">
    <property type="protein sequence ID" value="QOI90420.1"/>
    <property type="molecule type" value="Genomic_DNA"/>
</dbReference>
<reference evidence="2" key="1">
    <citation type="submission" date="2020-06" db="EMBL/GenBank/DDBJ databases">
        <title>Lateral gene transfer of anion-conducting channel rhodopsins between green algae and giant viruses.</title>
        <authorList>
            <person name="Rozenberg A."/>
            <person name="Oppermann J."/>
            <person name="Wietek J."/>
            <person name="Fernandez Lahore R.G."/>
            <person name="Sandaa R.-A."/>
            <person name="Bratbak G."/>
            <person name="Hegemann P."/>
            <person name="Beja O."/>
        </authorList>
    </citation>
    <scope>NUCLEOTIDE SEQUENCE</scope>
    <source>
        <strain evidence="2">01B</strain>
    </source>
</reference>
<protein>
    <submittedName>
        <fullName evidence="2">Uncharacterized protein</fullName>
    </submittedName>
</protein>
<proteinExistence type="predicted"/>
<evidence type="ECO:0000256" key="1">
    <source>
        <dbReference type="SAM" id="Phobius"/>
    </source>
</evidence>